<comment type="caution">
    <text evidence="2">The sequence shown here is derived from an EMBL/GenBank/DDBJ whole genome shotgun (WGS) entry which is preliminary data.</text>
</comment>
<dbReference type="EMBL" id="JBHUFA010000001">
    <property type="protein sequence ID" value="MFD1694387.1"/>
    <property type="molecule type" value="Genomic_DNA"/>
</dbReference>
<accession>A0ABW4JS84</accession>
<evidence type="ECO:0000313" key="2">
    <source>
        <dbReference type="EMBL" id="MFD1694387.1"/>
    </source>
</evidence>
<sequence>MPEKPARKASRRRHARETLTSQRLTVLGWAFAATLCGLAGLSAVQFTAPGAPSPFRLPPGTPYAGLRLPDASPVTSTASIGLNGQDVSIGVYGRPGTGSSLDPSASAHLETLQKEIVSLRRRLAVMSEQNGAYSRRLAALEDVVKGADDATRADAASGTASTARLATPSAREISAPAGAPVPRPTAADAARTSAPRAVANPASVRQIQPQAGVVPAPESGLAGDDDRDSVRSRIESIPAPETREGPFLKLSELPRGANKGEGSGAPAPAPRPVRLVQLPSADLPPAPQTQVAFVPQALPEADADDPVSTASIPQDAADIEQDARDAMRVQVSRPAGRSLSSAPGPISRTDFAVVVAHLDKPDDATIAWQSFLSENGERLGSLELSARTAASMLSPGKTDLLVGPFANAADATVACLKLKTAGDHCYPTLFAGDALPLAPREGTALQAAN</sequence>
<proteinExistence type="predicted"/>
<reference evidence="3" key="1">
    <citation type="journal article" date="2019" name="Int. J. Syst. Evol. Microbiol.">
        <title>The Global Catalogue of Microorganisms (GCM) 10K type strain sequencing project: providing services to taxonomists for standard genome sequencing and annotation.</title>
        <authorList>
            <consortium name="The Broad Institute Genomics Platform"/>
            <consortium name="The Broad Institute Genome Sequencing Center for Infectious Disease"/>
            <person name="Wu L."/>
            <person name="Ma J."/>
        </authorList>
    </citation>
    <scope>NUCLEOTIDE SEQUENCE [LARGE SCALE GENOMIC DNA]</scope>
    <source>
        <strain evidence="3">JCM 3369</strain>
    </source>
</reference>
<feature type="compositionally biased region" description="Low complexity" evidence="1">
    <location>
        <begin position="184"/>
        <end position="199"/>
    </location>
</feature>
<protein>
    <recommendedName>
        <fullName evidence="4">SPOR domain-containing protein</fullName>
    </recommendedName>
</protein>
<evidence type="ECO:0008006" key="4">
    <source>
        <dbReference type="Google" id="ProtNLM"/>
    </source>
</evidence>
<dbReference type="RefSeq" id="WP_149891753.1">
    <property type="nucleotide sequence ID" value="NZ_JBHUFA010000001.1"/>
</dbReference>
<keyword evidence="3" id="KW-1185">Reference proteome</keyword>
<gene>
    <name evidence="2" type="ORF">ACFSC7_02585</name>
</gene>
<name>A0ABW4JS84_9HYPH</name>
<organism evidence="2 3">
    <name type="scientific">Roseibium aestuarii</name>
    <dbReference type="NCBI Taxonomy" id="2600299"/>
    <lineage>
        <taxon>Bacteria</taxon>
        <taxon>Pseudomonadati</taxon>
        <taxon>Pseudomonadota</taxon>
        <taxon>Alphaproteobacteria</taxon>
        <taxon>Hyphomicrobiales</taxon>
        <taxon>Stappiaceae</taxon>
        <taxon>Roseibium</taxon>
    </lineage>
</organism>
<feature type="region of interest" description="Disordered" evidence="1">
    <location>
        <begin position="155"/>
        <end position="272"/>
    </location>
</feature>
<evidence type="ECO:0000313" key="3">
    <source>
        <dbReference type="Proteomes" id="UP001597327"/>
    </source>
</evidence>
<dbReference type="Proteomes" id="UP001597327">
    <property type="component" value="Unassembled WGS sequence"/>
</dbReference>
<evidence type="ECO:0000256" key="1">
    <source>
        <dbReference type="SAM" id="MobiDB-lite"/>
    </source>
</evidence>